<dbReference type="Pfam" id="PF04536">
    <property type="entry name" value="TPM_phosphatase"/>
    <property type="match status" value="1"/>
</dbReference>
<sequence length="318" mass="34255">MKTWTLYYRKVRETDKGGFTTSLVCLNIYKWPNRHLFILFWAFLNLLLAFPLLSNAQIEVPKLEARVNDLTGTLTSQQKAQLENQLAEFEQKKGSQIGVLIIPSTEGEAIEAFGIRVAEAWKLGRKRIDDGAILIIAKNDRRLRIEVGYGLEGVLNDATCKRIISEIITPHFKSGDYFQGILSGISTMIRLIDGEALPEVQATTHRSSGIEALIVPSIFIVLILSTVLKSALGDIQAAGIMSGLSFFVLIFAAVGFFVALFVALIVFILVFFSDINGRGISNSSHFGGGFFGSGGSFGGGGFSGGGGSFGGGGASGSW</sequence>
<protein>
    <submittedName>
        <fullName evidence="3">YgcG family protein</fullName>
    </submittedName>
</protein>
<dbReference type="PANTHER" id="PTHR30373">
    <property type="entry name" value="UPF0603 PROTEIN YGCG"/>
    <property type="match status" value="1"/>
</dbReference>
<keyword evidence="1" id="KW-1133">Transmembrane helix</keyword>
<feature type="domain" description="TPM" evidence="2">
    <location>
        <begin position="67"/>
        <end position="189"/>
    </location>
</feature>
<dbReference type="Proteomes" id="UP000524246">
    <property type="component" value="Unassembled WGS sequence"/>
</dbReference>
<accession>A0A7X9IKH2</accession>
<dbReference type="PANTHER" id="PTHR30373:SF2">
    <property type="entry name" value="UPF0603 PROTEIN YGCG"/>
    <property type="match status" value="1"/>
</dbReference>
<evidence type="ECO:0000313" key="4">
    <source>
        <dbReference type="Proteomes" id="UP000524246"/>
    </source>
</evidence>
<organism evidence="3 4">
    <name type="scientific">SAR324 cluster bacterium</name>
    <dbReference type="NCBI Taxonomy" id="2024889"/>
    <lineage>
        <taxon>Bacteria</taxon>
        <taxon>Deltaproteobacteria</taxon>
        <taxon>SAR324 cluster</taxon>
    </lineage>
</organism>
<dbReference type="AlphaFoldDB" id="A0A7X9IKH2"/>
<keyword evidence="1" id="KW-0812">Transmembrane</keyword>
<comment type="caution">
    <text evidence="3">The sequence shown here is derived from an EMBL/GenBank/DDBJ whole genome shotgun (WGS) entry which is preliminary data.</text>
</comment>
<feature type="transmembrane region" description="Helical" evidence="1">
    <location>
        <begin position="36"/>
        <end position="53"/>
    </location>
</feature>
<dbReference type="Gene3D" id="3.10.310.50">
    <property type="match status" value="1"/>
</dbReference>
<keyword evidence="1" id="KW-0472">Membrane</keyword>
<dbReference type="EMBL" id="JAAZON010000375">
    <property type="protein sequence ID" value="NMC63192.1"/>
    <property type="molecule type" value="Genomic_DNA"/>
</dbReference>
<feature type="transmembrane region" description="Helical" evidence="1">
    <location>
        <begin position="244"/>
        <end position="272"/>
    </location>
</feature>
<name>A0A7X9IKH2_9DELT</name>
<feature type="transmembrane region" description="Helical" evidence="1">
    <location>
        <begin position="213"/>
        <end position="232"/>
    </location>
</feature>
<evidence type="ECO:0000313" key="3">
    <source>
        <dbReference type="EMBL" id="NMC63192.1"/>
    </source>
</evidence>
<dbReference type="InterPro" id="IPR007621">
    <property type="entry name" value="TPM_dom"/>
</dbReference>
<reference evidence="3 4" key="1">
    <citation type="journal article" date="2020" name="Biotechnol. Biofuels">
        <title>New insights from the biogas microbiome by comprehensive genome-resolved metagenomics of nearly 1600 species originating from multiple anaerobic digesters.</title>
        <authorList>
            <person name="Campanaro S."/>
            <person name="Treu L."/>
            <person name="Rodriguez-R L.M."/>
            <person name="Kovalovszki A."/>
            <person name="Ziels R.M."/>
            <person name="Maus I."/>
            <person name="Zhu X."/>
            <person name="Kougias P.G."/>
            <person name="Basile A."/>
            <person name="Luo G."/>
            <person name="Schluter A."/>
            <person name="Konstantinidis K.T."/>
            <person name="Angelidaki I."/>
        </authorList>
    </citation>
    <scope>NUCLEOTIDE SEQUENCE [LARGE SCALE GENOMIC DNA]</scope>
    <source>
        <strain evidence="3">AS27yjCOA_65</strain>
    </source>
</reference>
<evidence type="ECO:0000259" key="2">
    <source>
        <dbReference type="Pfam" id="PF04536"/>
    </source>
</evidence>
<gene>
    <name evidence="3" type="ORF">GYA55_08480</name>
</gene>
<proteinExistence type="predicted"/>
<evidence type="ECO:0000256" key="1">
    <source>
        <dbReference type="SAM" id="Phobius"/>
    </source>
</evidence>